<dbReference type="GO" id="GO:0006355">
    <property type="term" value="P:regulation of DNA-templated transcription"/>
    <property type="evidence" value="ECO:0007669"/>
    <property type="project" value="InterPro"/>
</dbReference>
<evidence type="ECO:0000313" key="14">
    <source>
        <dbReference type="Proteomes" id="UP000027100"/>
    </source>
</evidence>
<dbReference type="GO" id="GO:0000976">
    <property type="term" value="F:transcription cis-regulatory region binding"/>
    <property type="evidence" value="ECO:0007669"/>
    <property type="project" value="TreeGrafter"/>
</dbReference>
<evidence type="ECO:0000259" key="11">
    <source>
        <dbReference type="PROSITE" id="PS50110"/>
    </source>
</evidence>
<gene>
    <name evidence="13" type="ORF">HPO_03889</name>
</gene>
<comment type="caution">
    <text evidence="13">The sequence shown here is derived from an EMBL/GenBank/DDBJ whole genome shotgun (WGS) entry which is preliminary data.</text>
</comment>
<dbReference type="SMART" id="SM00448">
    <property type="entry name" value="REC"/>
    <property type="match status" value="1"/>
</dbReference>
<dbReference type="InterPro" id="IPR001867">
    <property type="entry name" value="OmpR/PhoB-type_DNA-bd"/>
</dbReference>
<evidence type="ECO:0000256" key="3">
    <source>
        <dbReference type="ARBA" id="ARBA00022553"/>
    </source>
</evidence>
<dbReference type="FunFam" id="1.10.10.10:FF:000099">
    <property type="entry name" value="Two-component system response regulator TorR"/>
    <property type="match status" value="1"/>
</dbReference>
<dbReference type="Pfam" id="PF00486">
    <property type="entry name" value="Trans_reg_C"/>
    <property type="match status" value="1"/>
</dbReference>
<dbReference type="Gene3D" id="3.40.50.2300">
    <property type="match status" value="1"/>
</dbReference>
<dbReference type="SUPFAM" id="SSF52172">
    <property type="entry name" value="CheY-like"/>
    <property type="match status" value="1"/>
</dbReference>
<reference evidence="13 14" key="1">
    <citation type="journal article" date="2014" name="Antonie Van Leeuwenhoek">
        <title>Hyphomonas beringensis sp. nov. and Hyphomonas chukchiensis sp. nov., isolated from surface seawater of the Bering Sea and Chukchi Sea.</title>
        <authorList>
            <person name="Li C."/>
            <person name="Lai Q."/>
            <person name="Li G."/>
            <person name="Dong C."/>
            <person name="Wang J."/>
            <person name="Liao Y."/>
            <person name="Shao Z."/>
        </authorList>
    </citation>
    <scope>NUCLEOTIDE SEQUENCE [LARGE SCALE GENOMIC DNA]</scope>
    <source>
        <strain evidence="13 14">PS728</strain>
    </source>
</reference>
<dbReference type="PATRIC" id="fig|1280954.3.peg.790"/>
<keyword evidence="2" id="KW-0963">Cytoplasm</keyword>
<keyword evidence="14" id="KW-1185">Reference proteome</keyword>
<evidence type="ECO:0000256" key="1">
    <source>
        <dbReference type="ARBA" id="ARBA00004496"/>
    </source>
</evidence>
<dbReference type="OrthoDB" id="7191169at2"/>
<dbReference type="InterPro" id="IPR036388">
    <property type="entry name" value="WH-like_DNA-bd_sf"/>
</dbReference>
<name>A0A062VMV5_9PROT</name>
<dbReference type="Proteomes" id="UP000027100">
    <property type="component" value="Unassembled WGS sequence"/>
</dbReference>
<dbReference type="AlphaFoldDB" id="A0A062VMV5"/>
<feature type="domain" description="Response regulatory" evidence="11">
    <location>
        <begin position="13"/>
        <end position="126"/>
    </location>
</feature>
<dbReference type="SMART" id="SM00862">
    <property type="entry name" value="Trans_reg_C"/>
    <property type="match status" value="1"/>
</dbReference>
<dbReference type="eggNOG" id="COG0745">
    <property type="taxonomic scope" value="Bacteria"/>
</dbReference>
<evidence type="ECO:0000256" key="5">
    <source>
        <dbReference type="ARBA" id="ARBA00023015"/>
    </source>
</evidence>
<evidence type="ECO:0000256" key="6">
    <source>
        <dbReference type="ARBA" id="ARBA00023125"/>
    </source>
</evidence>
<dbReference type="FunFam" id="3.40.50.2300:FF:000001">
    <property type="entry name" value="DNA-binding response regulator PhoB"/>
    <property type="match status" value="1"/>
</dbReference>
<evidence type="ECO:0000256" key="7">
    <source>
        <dbReference type="ARBA" id="ARBA00023163"/>
    </source>
</evidence>
<proteinExistence type="predicted"/>
<evidence type="ECO:0000259" key="12">
    <source>
        <dbReference type="PROSITE" id="PS51755"/>
    </source>
</evidence>
<dbReference type="InterPro" id="IPR011006">
    <property type="entry name" value="CheY-like_superfamily"/>
</dbReference>
<dbReference type="SUPFAM" id="SSF46894">
    <property type="entry name" value="C-terminal effector domain of the bipartite response regulators"/>
    <property type="match status" value="1"/>
</dbReference>
<organism evidence="13 14">
    <name type="scientific">Hyphomonas polymorpha PS728</name>
    <dbReference type="NCBI Taxonomy" id="1280954"/>
    <lineage>
        <taxon>Bacteria</taxon>
        <taxon>Pseudomonadati</taxon>
        <taxon>Pseudomonadota</taxon>
        <taxon>Alphaproteobacteria</taxon>
        <taxon>Hyphomonadales</taxon>
        <taxon>Hyphomonadaceae</taxon>
        <taxon>Hyphomonas</taxon>
    </lineage>
</organism>
<dbReference type="GO" id="GO:0032993">
    <property type="term" value="C:protein-DNA complex"/>
    <property type="evidence" value="ECO:0007669"/>
    <property type="project" value="TreeGrafter"/>
</dbReference>
<dbReference type="RefSeq" id="WP_051612242.1">
    <property type="nucleotide sequence ID" value="NZ_ARYM01000003.1"/>
</dbReference>
<keyword evidence="3 9" id="KW-0597">Phosphoprotein</keyword>
<dbReference type="EMBL" id="ARYM01000003">
    <property type="protein sequence ID" value="KDA00012.1"/>
    <property type="molecule type" value="Genomic_DNA"/>
</dbReference>
<dbReference type="Gene3D" id="6.10.250.690">
    <property type="match status" value="1"/>
</dbReference>
<dbReference type="Pfam" id="PF00072">
    <property type="entry name" value="Response_reg"/>
    <property type="match status" value="1"/>
</dbReference>
<dbReference type="InterPro" id="IPR039420">
    <property type="entry name" value="WalR-like"/>
</dbReference>
<keyword evidence="4" id="KW-0902">Two-component regulatory system</keyword>
<sequence>MQTPPEQSADLPRLLIVDDDWNIRDSLKRFFQSQGFDADVAENAVAARRKIHERAPDLVILDIMMPGEDGLSLCRSIAELKTIPIILVSAKSEEIDRIIGLEIGADDYVAKPFHPRELLARVRAVLRRLEASMSVQSGDDGKQFFEFDRWVLDIPKRRLRRDDGMVVPLSATEFQLLLVFLKNPRVVLSRERILDLTRISDSDVFDRSVDSQISRFRRKIEIDPREPKIITTVWGGGYMLDADVRRL</sequence>
<evidence type="ECO:0000256" key="4">
    <source>
        <dbReference type="ARBA" id="ARBA00023012"/>
    </source>
</evidence>
<feature type="DNA-binding region" description="OmpR/PhoB-type" evidence="10">
    <location>
        <begin position="142"/>
        <end position="242"/>
    </location>
</feature>
<dbReference type="InterPro" id="IPR001789">
    <property type="entry name" value="Sig_transdc_resp-reg_receiver"/>
</dbReference>
<evidence type="ECO:0000256" key="2">
    <source>
        <dbReference type="ARBA" id="ARBA00022490"/>
    </source>
</evidence>
<accession>A0A062VMV5</accession>
<evidence type="ECO:0000256" key="10">
    <source>
        <dbReference type="PROSITE-ProRule" id="PRU01091"/>
    </source>
</evidence>
<dbReference type="PANTHER" id="PTHR48111:SF4">
    <property type="entry name" value="DNA-BINDING DUAL TRANSCRIPTIONAL REGULATOR OMPR"/>
    <property type="match status" value="1"/>
</dbReference>
<protein>
    <recommendedName>
        <fullName evidence="8">Regulatory protein VirG</fullName>
    </recommendedName>
</protein>
<dbReference type="PROSITE" id="PS50110">
    <property type="entry name" value="RESPONSE_REGULATORY"/>
    <property type="match status" value="1"/>
</dbReference>
<comment type="subcellular location">
    <subcellularLocation>
        <location evidence="1">Cytoplasm</location>
    </subcellularLocation>
</comment>
<dbReference type="STRING" id="1280954.HPO_03889"/>
<dbReference type="Gene3D" id="1.10.10.10">
    <property type="entry name" value="Winged helix-like DNA-binding domain superfamily/Winged helix DNA-binding domain"/>
    <property type="match status" value="1"/>
</dbReference>
<dbReference type="GO" id="GO:0000156">
    <property type="term" value="F:phosphorelay response regulator activity"/>
    <property type="evidence" value="ECO:0007669"/>
    <property type="project" value="TreeGrafter"/>
</dbReference>
<evidence type="ECO:0000313" key="13">
    <source>
        <dbReference type="EMBL" id="KDA00012.1"/>
    </source>
</evidence>
<evidence type="ECO:0000256" key="8">
    <source>
        <dbReference type="ARBA" id="ARBA00067337"/>
    </source>
</evidence>
<keyword evidence="7" id="KW-0804">Transcription</keyword>
<dbReference type="GO" id="GO:0005829">
    <property type="term" value="C:cytosol"/>
    <property type="evidence" value="ECO:0007669"/>
    <property type="project" value="TreeGrafter"/>
</dbReference>
<dbReference type="CDD" id="cd00383">
    <property type="entry name" value="trans_reg_C"/>
    <property type="match status" value="1"/>
</dbReference>
<feature type="domain" description="OmpR/PhoB-type" evidence="12">
    <location>
        <begin position="142"/>
        <end position="242"/>
    </location>
</feature>
<dbReference type="InterPro" id="IPR016032">
    <property type="entry name" value="Sig_transdc_resp-reg_C-effctor"/>
</dbReference>
<dbReference type="PROSITE" id="PS51755">
    <property type="entry name" value="OMPR_PHOB"/>
    <property type="match status" value="1"/>
</dbReference>
<evidence type="ECO:0000256" key="9">
    <source>
        <dbReference type="PROSITE-ProRule" id="PRU00169"/>
    </source>
</evidence>
<feature type="modified residue" description="4-aspartylphosphate" evidence="9">
    <location>
        <position position="62"/>
    </location>
</feature>
<dbReference type="PANTHER" id="PTHR48111">
    <property type="entry name" value="REGULATOR OF RPOS"/>
    <property type="match status" value="1"/>
</dbReference>
<keyword evidence="5" id="KW-0805">Transcription regulation</keyword>
<keyword evidence="6 10" id="KW-0238">DNA-binding</keyword>